<keyword evidence="4" id="KW-1003">Cell membrane</keyword>
<evidence type="ECO:0000256" key="4">
    <source>
        <dbReference type="ARBA" id="ARBA00022475"/>
    </source>
</evidence>
<evidence type="ECO:0000256" key="8">
    <source>
        <dbReference type="ARBA" id="ARBA00022989"/>
    </source>
</evidence>
<dbReference type="RefSeq" id="WP_225238336.1">
    <property type="nucleotide sequence ID" value="NZ_JAHYBX010000002.1"/>
</dbReference>
<reference evidence="12 13" key="1">
    <citation type="submission" date="2021-07" db="EMBL/GenBank/DDBJ databases">
        <title>Characterization of Violacein-producing bacteria and related species.</title>
        <authorList>
            <person name="Wilson H.S."/>
            <person name="De Leon M.E."/>
        </authorList>
    </citation>
    <scope>NUCLEOTIDE SEQUENCE [LARGE SCALE GENOMIC DNA]</scope>
    <source>
        <strain evidence="12 13">HSC-2F05</strain>
    </source>
</reference>
<dbReference type="InterPro" id="IPR051045">
    <property type="entry name" value="TonB-dependent_transducer"/>
</dbReference>
<dbReference type="InterPro" id="IPR006260">
    <property type="entry name" value="TonB/TolA_C"/>
</dbReference>
<evidence type="ECO:0000256" key="5">
    <source>
        <dbReference type="ARBA" id="ARBA00022519"/>
    </source>
</evidence>
<name>A0ABS7YAM4_9BURK</name>
<dbReference type="SUPFAM" id="SSF74653">
    <property type="entry name" value="TolA/TonB C-terminal domain"/>
    <property type="match status" value="1"/>
</dbReference>
<keyword evidence="3" id="KW-0813">Transport</keyword>
<keyword evidence="6" id="KW-0812">Transmembrane</keyword>
<dbReference type="InterPro" id="IPR037682">
    <property type="entry name" value="TonB_C"/>
</dbReference>
<proteinExistence type="inferred from homology"/>
<dbReference type="Proteomes" id="UP001198602">
    <property type="component" value="Unassembled WGS sequence"/>
</dbReference>
<evidence type="ECO:0000256" key="1">
    <source>
        <dbReference type="ARBA" id="ARBA00004383"/>
    </source>
</evidence>
<dbReference type="PANTHER" id="PTHR33446:SF2">
    <property type="entry name" value="PROTEIN TONB"/>
    <property type="match status" value="1"/>
</dbReference>
<evidence type="ECO:0000256" key="6">
    <source>
        <dbReference type="ARBA" id="ARBA00022692"/>
    </source>
</evidence>
<gene>
    <name evidence="12" type="ORF">LE190_08675</name>
</gene>
<dbReference type="PANTHER" id="PTHR33446">
    <property type="entry name" value="PROTEIN TONB-RELATED"/>
    <property type="match status" value="1"/>
</dbReference>
<evidence type="ECO:0000313" key="13">
    <source>
        <dbReference type="Proteomes" id="UP001198602"/>
    </source>
</evidence>
<sequence length="221" mass="22846">MHFTQLNDGAGGKAGKFTLVAGLHVLVAMGLINVMNSKGIVLPKLIEDATVWIQPQTPPPPPPEPPAPRPKAVKPDIVVPKPDVEVPPPPIENTVQATTEAEPAPEPALPSASDAPPAQPAASSGNPGQMFSAVLANADGCAKPDYPVTAARNGDTGTVTLALLVGADGRVQNAKVRTSSGHRELDRAALNALSLCQFKPAMNNGVAEAGWGQIAYVWTLE</sequence>
<evidence type="ECO:0000256" key="2">
    <source>
        <dbReference type="ARBA" id="ARBA00006555"/>
    </source>
</evidence>
<comment type="caution">
    <text evidence="12">The sequence shown here is derived from an EMBL/GenBank/DDBJ whole genome shotgun (WGS) entry which is preliminary data.</text>
</comment>
<comment type="similarity">
    <text evidence="2">Belongs to the TonB family.</text>
</comment>
<dbReference type="NCBIfam" id="TIGR01352">
    <property type="entry name" value="tonB_Cterm"/>
    <property type="match status" value="1"/>
</dbReference>
<feature type="region of interest" description="Disordered" evidence="10">
    <location>
        <begin position="53"/>
        <end position="130"/>
    </location>
</feature>
<keyword evidence="9" id="KW-0472">Membrane</keyword>
<keyword evidence="7" id="KW-0653">Protein transport</keyword>
<dbReference type="Pfam" id="PF03544">
    <property type="entry name" value="TonB_C"/>
    <property type="match status" value="1"/>
</dbReference>
<feature type="compositionally biased region" description="Pro residues" evidence="10">
    <location>
        <begin position="56"/>
        <end position="69"/>
    </location>
</feature>
<evidence type="ECO:0000256" key="9">
    <source>
        <dbReference type="ARBA" id="ARBA00023136"/>
    </source>
</evidence>
<organism evidence="12 13">
    <name type="scientific">Massilia hydrophila</name>
    <dbReference type="NCBI Taxonomy" id="3044279"/>
    <lineage>
        <taxon>Bacteria</taxon>
        <taxon>Pseudomonadati</taxon>
        <taxon>Pseudomonadota</taxon>
        <taxon>Betaproteobacteria</taxon>
        <taxon>Burkholderiales</taxon>
        <taxon>Oxalobacteraceae</taxon>
        <taxon>Telluria group</taxon>
        <taxon>Massilia</taxon>
    </lineage>
</organism>
<dbReference type="Gene3D" id="3.30.1150.10">
    <property type="match status" value="1"/>
</dbReference>
<keyword evidence="13" id="KW-1185">Reference proteome</keyword>
<dbReference type="EMBL" id="JAHYBX010000002">
    <property type="protein sequence ID" value="MCA1855996.1"/>
    <property type="molecule type" value="Genomic_DNA"/>
</dbReference>
<evidence type="ECO:0000256" key="3">
    <source>
        <dbReference type="ARBA" id="ARBA00022448"/>
    </source>
</evidence>
<feature type="compositionally biased region" description="Low complexity" evidence="10">
    <location>
        <begin position="109"/>
        <end position="124"/>
    </location>
</feature>
<accession>A0ABS7YAM4</accession>
<evidence type="ECO:0000259" key="11">
    <source>
        <dbReference type="PROSITE" id="PS52015"/>
    </source>
</evidence>
<keyword evidence="5" id="KW-0997">Cell inner membrane</keyword>
<evidence type="ECO:0000256" key="10">
    <source>
        <dbReference type="SAM" id="MobiDB-lite"/>
    </source>
</evidence>
<dbReference type="PROSITE" id="PS52015">
    <property type="entry name" value="TONB_CTD"/>
    <property type="match status" value="1"/>
</dbReference>
<comment type="subcellular location">
    <subcellularLocation>
        <location evidence="1">Cell inner membrane</location>
        <topology evidence="1">Single-pass membrane protein</topology>
        <orientation evidence="1">Periplasmic side</orientation>
    </subcellularLocation>
</comment>
<keyword evidence="8" id="KW-1133">Transmembrane helix</keyword>
<protein>
    <submittedName>
        <fullName evidence="12">TonB family protein</fullName>
    </submittedName>
</protein>
<evidence type="ECO:0000256" key="7">
    <source>
        <dbReference type="ARBA" id="ARBA00022927"/>
    </source>
</evidence>
<evidence type="ECO:0000313" key="12">
    <source>
        <dbReference type="EMBL" id="MCA1855996.1"/>
    </source>
</evidence>
<feature type="domain" description="TonB C-terminal" evidence="11">
    <location>
        <begin position="131"/>
        <end position="221"/>
    </location>
</feature>